<proteinExistence type="inferred from homology"/>
<dbReference type="InterPro" id="IPR037175">
    <property type="entry name" value="KFase_sf"/>
</dbReference>
<dbReference type="SUPFAM" id="SSF102198">
    <property type="entry name" value="Putative cyclase"/>
    <property type="match status" value="1"/>
</dbReference>
<evidence type="ECO:0000313" key="3">
    <source>
        <dbReference type="Proteomes" id="UP000694867"/>
    </source>
</evidence>
<feature type="chain" id="PRO_5042590861" evidence="2">
    <location>
        <begin position="18"/>
        <end position="297"/>
    </location>
</feature>
<dbReference type="Proteomes" id="UP000694867">
    <property type="component" value="Unplaced"/>
</dbReference>
<dbReference type="InterPro" id="IPR007325">
    <property type="entry name" value="KFase/CYL"/>
</dbReference>
<sequence>MRVFVVLFSVSVLGDEATEIPKSVRAKYKECREMALTLSGREPTVFPWENPTNENIIDLSWTYDANTIYWNETDAFELRISTTGTTSKDYEQKDHVSMATSGGTHVGAPRMFHPKRWSVDQIPLRRLFNIPTVIIDVKKKVVKDRSYYLSVRDLQLWENAHGLLPNHSLIIIRTGHHMLYGNREGYFGHAANRSRVFPTMGAKAARWLVRNRNIVGVGIDSPSVDNLTTFLGHRALAKRNAYVIKNLASHIDQAPKRGTFAFVFPMKIGGASAAPARVLLRVPHSRPKSTTPNPAIS</sequence>
<dbReference type="GO" id="GO:0004061">
    <property type="term" value="F:arylformamidase activity"/>
    <property type="evidence" value="ECO:0007669"/>
    <property type="project" value="InterPro"/>
</dbReference>
<name>A0AAJ6QXF6_9ACAR</name>
<dbReference type="PANTHER" id="PTHR43564">
    <property type="entry name" value="KYNURENINE FORMAMIDASE-LIKE PROTEIN"/>
    <property type="match status" value="1"/>
</dbReference>
<dbReference type="Pfam" id="PF04199">
    <property type="entry name" value="Cyclase"/>
    <property type="match status" value="1"/>
</dbReference>
<dbReference type="RefSeq" id="XP_003747041.1">
    <property type="nucleotide sequence ID" value="XM_003746993.2"/>
</dbReference>
<protein>
    <submittedName>
        <fullName evidence="4">Uncharacterized protein LOC100907960</fullName>
    </submittedName>
</protein>
<dbReference type="Gene3D" id="3.50.30.50">
    <property type="entry name" value="Putative cyclase"/>
    <property type="match status" value="1"/>
</dbReference>
<reference evidence="4" key="1">
    <citation type="submission" date="2025-08" db="UniProtKB">
        <authorList>
            <consortium name="RefSeq"/>
        </authorList>
    </citation>
    <scope>IDENTIFICATION</scope>
</reference>
<comment type="similarity">
    <text evidence="1">Belongs to the Cyclase 1 superfamily.</text>
</comment>
<keyword evidence="2" id="KW-0732">Signal</keyword>
<dbReference type="AlphaFoldDB" id="A0AAJ6QXF6"/>
<evidence type="ECO:0000256" key="2">
    <source>
        <dbReference type="SAM" id="SignalP"/>
    </source>
</evidence>
<dbReference type="GeneID" id="100907960"/>
<evidence type="ECO:0000313" key="4">
    <source>
        <dbReference type="RefSeq" id="XP_003747041.1"/>
    </source>
</evidence>
<dbReference type="GO" id="GO:0019441">
    <property type="term" value="P:L-tryptophan catabolic process to kynurenine"/>
    <property type="evidence" value="ECO:0007669"/>
    <property type="project" value="InterPro"/>
</dbReference>
<dbReference type="KEGG" id="goe:100907960"/>
<organism evidence="3 4">
    <name type="scientific">Galendromus occidentalis</name>
    <name type="common">western predatory mite</name>
    <dbReference type="NCBI Taxonomy" id="34638"/>
    <lineage>
        <taxon>Eukaryota</taxon>
        <taxon>Metazoa</taxon>
        <taxon>Ecdysozoa</taxon>
        <taxon>Arthropoda</taxon>
        <taxon>Chelicerata</taxon>
        <taxon>Arachnida</taxon>
        <taxon>Acari</taxon>
        <taxon>Parasitiformes</taxon>
        <taxon>Mesostigmata</taxon>
        <taxon>Gamasina</taxon>
        <taxon>Phytoseioidea</taxon>
        <taxon>Phytoseiidae</taxon>
        <taxon>Typhlodrominae</taxon>
        <taxon>Galendromus</taxon>
    </lineage>
</organism>
<evidence type="ECO:0000256" key="1">
    <source>
        <dbReference type="ARBA" id="ARBA00007865"/>
    </source>
</evidence>
<gene>
    <name evidence="4" type="primary">LOC100907960</name>
</gene>
<accession>A0AAJ6QXF6</accession>
<keyword evidence="3" id="KW-1185">Reference proteome</keyword>
<dbReference type="PANTHER" id="PTHR43564:SF2">
    <property type="entry name" value="BLR6059 PROTEIN"/>
    <property type="match status" value="1"/>
</dbReference>
<feature type="signal peptide" evidence="2">
    <location>
        <begin position="1"/>
        <end position="17"/>
    </location>
</feature>